<dbReference type="AlphaFoldDB" id="A0AAQ3UYW2"/>
<dbReference type="InterPro" id="IPR043128">
    <property type="entry name" value="Rev_trsase/Diguanyl_cyclase"/>
</dbReference>
<evidence type="ECO:0000256" key="8">
    <source>
        <dbReference type="ARBA" id="ARBA00022918"/>
    </source>
</evidence>
<dbReference type="InterPro" id="IPR021109">
    <property type="entry name" value="Peptidase_aspartic_dom_sf"/>
</dbReference>
<dbReference type="CDD" id="cd00303">
    <property type="entry name" value="retropepsin_like"/>
    <property type="match status" value="1"/>
</dbReference>
<evidence type="ECO:0000259" key="11">
    <source>
        <dbReference type="PROSITE" id="PS50158"/>
    </source>
</evidence>
<evidence type="ECO:0000256" key="7">
    <source>
        <dbReference type="ARBA" id="ARBA00022801"/>
    </source>
</evidence>
<dbReference type="GO" id="GO:0008270">
    <property type="term" value="F:zinc ion binding"/>
    <property type="evidence" value="ECO:0007669"/>
    <property type="project" value="UniProtKB-KW"/>
</dbReference>
<keyword evidence="9" id="KW-0479">Metal-binding</keyword>
<proteinExistence type="predicted"/>
<sequence>MHERLDSTTTSSNERFDQLDLAQTATRTTLDDIVSRLDTLTTTLTELQKDYGGDTEQEDGDRHGHARREGTRHPASAYSACTIHDQHYTAREDGQPCSTLIHGAPFLPTGRTRDIRCHRCKGFGHTIRDCPNKRTLLIRDNGEYSSASDSEETQHVMFATDHAANEEVHVDPSDADRYESLVVQRVLSTQVAQPENNQRHTLFHTKGVVQERSIRIIIDSGSCNNLASTALVEKLSLPTRKHPNPYHIQWLNDGGKIRVTRSEYADVFPKDLPTGLPPLRGIEHQIDLIPGARLPNRAPYRTNPDETKEIQRRVQELLNKGYIRESLSPCSVPRVTCSKERWVMAYVCRLCRAINNITIRYRYPIPRLDDMLDELSGANFFTKIDLRSGYHQIRMKLGDEWKTAFKTKFGLYEWLVMPFGLTNAPSTFMRLMNEVLRPFIGLFVVVYFDGKSMDEHLEHLSAVFDALRAAHLFANMEKCIFCTQRVSFLGYVVTTHGIEVDSSKIAAIQEWPTPTTVAQLRSFLGLAGFYRRFVRDFSSIAAPLHELTKKDVPFAWSDSQECLSLNAMLAVRLAYFSEKLSGASLKYSTYDKELYALVRTLHTWQHYLWHREFIIHSIMRL</sequence>
<feature type="compositionally biased region" description="Basic and acidic residues" evidence="10">
    <location>
        <begin position="60"/>
        <end position="72"/>
    </location>
</feature>
<dbReference type="Gene3D" id="3.30.70.270">
    <property type="match status" value="2"/>
</dbReference>
<keyword evidence="3" id="KW-0808">Transferase</keyword>
<dbReference type="SMART" id="SM00343">
    <property type="entry name" value="ZnF_C2HC"/>
    <property type="match status" value="1"/>
</dbReference>
<dbReference type="FunFam" id="3.30.70.270:FF:000063">
    <property type="entry name" value="Zinc knuckle domaincontaining protein"/>
    <property type="match status" value="1"/>
</dbReference>
<dbReference type="PANTHER" id="PTHR35046">
    <property type="entry name" value="ZINC KNUCKLE (CCHC-TYPE) FAMILY PROTEIN"/>
    <property type="match status" value="1"/>
</dbReference>
<evidence type="ECO:0000256" key="2">
    <source>
        <dbReference type="ARBA" id="ARBA00022670"/>
    </source>
</evidence>
<feature type="domain" description="CCHC-type" evidence="11">
    <location>
        <begin position="116"/>
        <end position="132"/>
    </location>
</feature>
<dbReference type="SUPFAM" id="SSF57756">
    <property type="entry name" value="Retrovirus zinc finger-like domains"/>
    <property type="match status" value="1"/>
</dbReference>
<keyword evidence="9" id="KW-0862">Zinc</keyword>
<dbReference type="PROSITE" id="PS50158">
    <property type="entry name" value="ZF_CCHC"/>
    <property type="match status" value="1"/>
</dbReference>
<dbReference type="InterPro" id="IPR043502">
    <property type="entry name" value="DNA/RNA_pol_sf"/>
</dbReference>
<accession>A0AAQ3UYW2</accession>
<keyword evidence="8" id="KW-0695">RNA-directed DNA polymerase</keyword>
<evidence type="ECO:0000256" key="4">
    <source>
        <dbReference type="ARBA" id="ARBA00022695"/>
    </source>
</evidence>
<keyword evidence="9" id="KW-0863">Zinc-finger</keyword>
<protein>
    <recommendedName>
        <fullName evidence="1">RNA-directed DNA polymerase</fullName>
        <ecNumber evidence="1">2.7.7.49</ecNumber>
    </recommendedName>
</protein>
<evidence type="ECO:0000256" key="6">
    <source>
        <dbReference type="ARBA" id="ARBA00022759"/>
    </source>
</evidence>
<gene>
    <name evidence="12" type="ORF">U9M48_043248</name>
</gene>
<dbReference type="GO" id="GO:0008233">
    <property type="term" value="F:peptidase activity"/>
    <property type="evidence" value="ECO:0007669"/>
    <property type="project" value="UniProtKB-KW"/>
</dbReference>
<reference evidence="12 13" key="1">
    <citation type="submission" date="2024-02" db="EMBL/GenBank/DDBJ databases">
        <title>High-quality chromosome-scale genome assembly of Pensacola bahiagrass (Paspalum notatum Flugge var. saurae).</title>
        <authorList>
            <person name="Vega J.M."/>
            <person name="Podio M."/>
            <person name="Orjuela J."/>
            <person name="Siena L.A."/>
            <person name="Pessino S.C."/>
            <person name="Combes M.C."/>
            <person name="Mariac C."/>
            <person name="Albertini E."/>
            <person name="Pupilli F."/>
            <person name="Ortiz J.P.A."/>
            <person name="Leblanc O."/>
        </authorList>
    </citation>
    <scope>NUCLEOTIDE SEQUENCE [LARGE SCALE GENOMIC DNA]</scope>
    <source>
        <strain evidence="12">R1</strain>
        <tissue evidence="12">Leaf</tissue>
    </source>
</reference>
<dbReference type="GO" id="GO:0003676">
    <property type="term" value="F:nucleic acid binding"/>
    <property type="evidence" value="ECO:0007669"/>
    <property type="project" value="InterPro"/>
</dbReference>
<dbReference type="GO" id="GO:0004519">
    <property type="term" value="F:endonuclease activity"/>
    <property type="evidence" value="ECO:0007669"/>
    <property type="project" value="UniProtKB-KW"/>
</dbReference>
<dbReference type="GO" id="GO:0003964">
    <property type="term" value="F:RNA-directed DNA polymerase activity"/>
    <property type="evidence" value="ECO:0007669"/>
    <property type="project" value="UniProtKB-KW"/>
</dbReference>
<dbReference type="SUPFAM" id="SSF56672">
    <property type="entry name" value="DNA/RNA polymerases"/>
    <property type="match status" value="1"/>
</dbReference>
<evidence type="ECO:0000313" key="13">
    <source>
        <dbReference type="Proteomes" id="UP001341281"/>
    </source>
</evidence>
<feature type="region of interest" description="Disordered" evidence="10">
    <location>
        <begin position="48"/>
        <end position="78"/>
    </location>
</feature>
<keyword evidence="7" id="KW-0378">Hydrolase</keyword>
<dbReference type="EMBL" id="CP144754">
    <property type="protein sequence ID" value="WVZ97734.1"/>
    <property type="molecule type" value="Genomic_DNA"/>
</dbReference>
<evidence type="ECO:0000313" key="12">
    <source>
        <dbReference type="EMBL" id="WVZ97734.1"/>
    </source>
</evidence>
<dbReference type="Gene3D" id="4.10.60.10">
    <property type="entry name" value="Zinc finger, CCHC-type"/>
    <property type="match status" value="1"/>
</dbReference>
<evidence type="ECO:0000256" key="3">
    <source>
        <dbReference type="ARBA" id="ARBA00022679"/>
    </source>
</evidence>
<dbReference type="FunFam" id="3.10.10.10:FF:000007">
    <property type="entry name" value="Retrovirus-related Pol polyprotein from transposon 17.6-like Protein"/>
    <property type="match status" value="1"/>
</dbReference>
<dbReference type="Pfam" id="PF17917">
    <property type="entry name" value="RT_RNaseH"/>
    <property type="match status" value="1"/>
</dbReference>
<dbReference type="InterPro" id="IPR000477">
    <property type="entry name" value="RT_dom"/>
</dbReference>
<dbReference type="CDD" id="cd01647">
    <property type="entry name" value="RT_LTR"/>
    <property type="match status" value="1"/>
</dbReference>
<dbReference type="Gene3D" id="2.40.70.10">
    <property type="entry name" value="Acid Proteases"/>
    <property type="match status" value="1"/>
</dbReference>
<dbReference type="PANTHER" id="PTHR35046:SF9">
    <property type="entry name" value="RNA-DIRECTED DNA POLYMERASE"/>
    <property type="match status" value="1"/>
</dbReference>
<organism evidence="12 13">
    <name type="scientific">Paspalum notatum var. saurae</name>
    <dbReference type="NCBI Taxonomy" id="547442"/>
    <lineage>
        <taxon>Eukaryota</taxon>
        <taxon>Viridiplantae</taxon>
        <taxon>Streptophyta</taxon>
        <taxon>Embryophyta</taxon>
        <taxon>Tracheophyta</taxon>
        <taxon>Spermatophyta</taxon>
        <taxon>Magnoliopsida</taxon>
        <taxon>Liliopsida</taxon>
        <taxon>Poales</taxon>
        <taxon>Poaceae</taxon>
        <taxon>PACMAD clade</taxon>
        <taxon>Panicoideae</taxon>
        <taxon>Andropogonodae</taxon>
        <taxon>Paspaleae</taxon>
        <taxon>Paspalinae</taxon>
        <taxon>Paspalum</taxon>
    </lineage>
</organism>
<dbReference type="InterPro" id="IPR001878">
    <property type="entry name" value="Znf_CCHC"/>
</dbReference>
<dbReference type="Proteomes" id="UP001341281">
    <property type="component" value="Chromosome 10"/>
</dbReference>
<dbReference type="GO" id="GO:0006508">
    <property type="term" value="P:proteolysis"/>
    <property type="evidence" value="ECO:0007669"/>
    <property type="project" value="UniProtKB-KW"/>
</dbReference>
<dbReference type="Gene3D" id="3.10.10.10">
    <property type="entry name" value="HIV Type 1 Reverse Transcriptase, subunit A, domain 1"/>
    <property type="match status" value="1"/>
</dbReference>
<evidence type="ECO:0000256" key="9">
    <source>
        <dbReference type="PROSITE-ProRule" id="PRU00047"/>
    </source>
</evidence>
<dbReference type="Pfam" id="PF00078">
    <property type="entry name" value="RVT_1"/>
    <property type="match status" value="1"/>
</dbReference>
<keyword evidence="5" id="KW-0540">Nuclease</keyword>
<dbReference type="InterPro" id="IPR041373">
    <property type="entry name" value="RT_RNaseH"/>
</dbReference>
<dbReference type="InterPro" id="IPR036875">
    <property type="entry name" value="Znf_CCHC_sf"/>
</dbReference>
<keyword evidence="13" id="KW-1185">Reference proteome</keyword>
<dbReference type="EC" id="2.7.7.49" evidence="1"/>
<keyword evidence="6" id="KW-0255">Endonuclease</keyword>
<evidence type="ECO:0000256" key="10">
    <source>
        <dbReference type="SAM" id="MobiDB-lite"/>
    </source>
</evidence>
<evidence type="ECO:0000256" key="5">
    <source>
        <dbReference type="ARBA" id="ARBA00022722"/>
    </source>
</evidence>
<evidence type="ECO:0000256" key="1">
    <source>
        <dbReference type="ARBA" id="ARBA00012493"/>
    </source>
</evidence>
<keyword evidence="4" id="KW-0548">Nucleotidyltransferase</keyword>
<name>A0AAQ3UYW2_PASNO</name>
<keyword evidence="2" id="KW-0645">Protease</keyword>